<proteinExistence type="predicted"/>
<gene>
    <name evidence="1" type="ORF">SI7747_13016688</name>
</gene>
<protein>
    <submittedName>
        <fullName evidence="1">Uncharacterized protein</fullName>
    </submittedName>
</protein>
<dbReference type="EMBL" id="CACRZD030000013">
    <property type="protein sequence ID" value="CAA6670285.1"/>
    <property type="molecule type" value="Genomic_DNA"/>
</dbReference>
<evidence type="ECO:0000313" key="1">
    <source>
        <dbReference type="EMBL" id="CAA2631042.1"/>
    </source>
</evidence>
<accession>A0A7I8JKI0</accession>
<dbReference type="EMBL" id="LR743600">
    <property type="protein sequence ID" value="CAA2631042.1"/>
    <property type="molecule type" value="Genomic_DNA"/>
</dbReference>
<name>A0A7I8JKI0_SPIIN</name>
<reference evidence="1 2" key="1">
    <citation type="submission" date="2019-12" db="EMBL/GenBank/DDBJ databases">
        <authorList>
            <person name="Scholz U."/>
            <person name="Mascher M."/>
            <person name="Fiebig A."/>
        </authorList>
    </citation>
    <scope>NUCLEOTIDE SEQUENCE</scope>
</reference>
<dbReference type="Proteomes" id="UP001189122">
    <property type="component" value="Unassembled WGS sequence"/>
</dbReference>
<evidence type="ECO:0000313" key="2">
    <source>
        <dbReference type="Proteomes" id="UP001189122"/>
    </source>
</evidence>
<organism evidence="1">
    <name type="scientific">Spirodela intermedia</name>
    <name type="common">Intermediate duckweed</name>
    <dbReference type="NCBI Taxonomy" id="51605"/>
    <lineage>
        <taxon>Eukaryota</taxon>
        <taxon>Viridiplantae</taxon>
        <taxon>Streptophyta</taxon>
        <taxon>Embryophyta</taxon>
        <taxon>Tracheophyta</taxon>
        <taxon>Spermatophyta</taxon>
        <taxon>Magnoliopsida</taxon>
        <taxon>Liliopsida</taxon>
        <taxon>Araceae</taxon>
        <taxon>Lemnoideae</taxon>
        <taxon>Spirodela</taxon>
    </lineage>
</organism>
<keyword evidence="2" id="KW-1185">Reference proteome</keyword>
<dbReference type="AlphaFoldDB" id="A0A7I8JKI0"/>
<sequence length="34" mass="3951">MKLVVKSSLAAITRWSRKMMTLWLSSDCHPTERS</sequence>